<evidence type="ECO:0000256" key="5">
    <source>
        <dbReference type="ARBA" id="ARBA00022692"/>
    </source>
</evidence>
<protein>
    <recommendedName>
        <fullName evidence="18">Nuclear envelope protein</fullName>
    </recommendedName>
</protein>
<keyword evidence="6" id="KW-0509">mRNA transport</keyword>
<keyword evidence="5 14" id="KW-0812">Transmembrane</keyword>
<accession>A0A0C4E7A3</accession>
<reference evidence="16" key="5">
    <citation type="submission" date="2015-06" db="UniProtKB">
        <authorList>
            <consortium name="EnsemblFungi"/>
        </authorList>
    </citation>
    <scope>IDENTIFICATION</scope>
    <source>
        <strain evidence="16">ATCC 64411</strain>
    </source>
</reference>
<dbReference type="GO" id="GO:0006999">
    <property type="term" value="P:nuclear pore organization"/>
    <property type="evidence" value="ECO:0007669"/>
    <property type="project" value="TreeGrafter"/>
</dbReference>
<dbReference type="eggNOG" id="ENOG502S1MG">
    <property type="taxonomic scope" value="Eukaryota"/>
</dbReference>
<reference evidence="17" key="2">
    <citation type="submission" date="2010-05" db="EMBL/GenBank/DDBJ databases">
        <title>The genome sequence of Magnaporthe poae strain ATCC 64411.</title>
        <authorList>
            <person name="Ma L.-J."/>
            <person name="Dead R."/>
            <person name="Young S."/>
            <person name="Zeng Q."/>
            <person name="Koehrsen M."/>
            <person name="Alvarado L."/>
            <person name="Berlin A."/>
            <person name="Chapman S.B."/>
            <person name="Chen Z."/>
            <person name="Freedman E."/>
            <person name="Gellesch M."/>
            <person name="Goldberg J."/>
            <person name="Griggs A."/>
            <person name="Gujja S."/>
            <person name="Heilman E.R."/>
            <person name="Heiman D."/>
            <person name="Hepburn T."/>
            <person name="Howarth C."/>
            <person name="Jen D."/>
            <person name="Larson L."/>
            <person name="Mehta T."/>
            <person name="Neiman D."/>
            <person name="Pearson M."/>
            <person name="Roberts A."/>
            <person name="Saif S."/>
            <person name="Shea T."/>
            <person name="Shenoy N."/>
            <person name="Sisk P."/>
            <person name="Stolte C."/>
            <person name="Sykes S."/>
            <person name="Walk T."/>
            <person name="White J."/>
            <person name="Yandava C."/>
            <person name="Haas B."/>
            <person name="Nusbaum C."/>
            <person name="Birren B."/>
        </authorList>
    </citation>
    <scope>NUCLEOTIDE SEQUENCE [LARGE SCALE GENOMIC DNA]</scope>
    <source>
        <strain evidence="17">ATCC 64411 / 73-15</strain>
    </source>
</reference>
<keyword evidence="7" id="KW-0653">Protein transport</keyword>
<reference evidence="15" key="1">
    <citation type="submission" date="2010-05" db="EMBL/GenBank/DDBJ databases">
        <title>The Genome Sequence of Magnaporthe poae strain ATCC 64411.</title>
        <authorList>
            <consortium name="The Broad Institute Genome Sequencing Platform"/>
            <consortium name="Broad Institute Genome Sequencing Center for Infectious Disease"/>
            <person name="Ma L.-J."/>
            <person name="Dead R."/>
            <person name="Young S."/>
            <person name="Zeng Q."/>
            <person name="Koehrsen M."/>
            <person name="Alvarado L."/>
            <person name="Berlin A."/>
            <person name="Chapman S.B."/>
            <person name="Chen Z."/>
            <person name="Freedman E."/>
            <person name="Gellesch M."/>
            <person name="Goldberg J."/>
            <person name="Griggs A."/>
            <person name="Gujja S."/>
            <person name="Heilman E.R."/>
            <person name="Heiman D."/>
            <person name="Hepburn T."/>
            <person name="Howarth C."/>
            <person name="Jen D."/>
            <person name="Larson L."/>
            <person name="Mehta T."/>
            <person name="Neiman D."/>
            <person name="Pearson M."/>
            <person name="Roberts A."/>
            <person name="Saif S."/>
            <person name="Shea T."/>
            <person name="Shenoy N."/>
            <person name="Sisk P."/>
            <person name="Stolte C."/>
            <person name="Sykes S."/>
            <person name="Walk T."/>
            <person name="White J."/>
            <person name="Yandava C."/>
            <person name="Haas B."/>
            <person name="Nusbaum C."/>
            <person name="Birren B."/>
        </authorList>
    </citation>
    <scope>NUCLEOTIDE SEQUENCE</scope>
    <source>
        <strain evidence="15">ATCC 64411</strain>
    </source>
</reference>
<evidence type="ECO:0000256" key="4">
    <source>
        <dbReference type="ARBA" id="ARBA00022448"/>
    </source>
</evidence>
<gene>
    <name evidence="15" type="ORF">MAPG_08407</name>
</gene>
<feature type="transmembrane region" description="Helical" evidence="14">
    <location>
        <begin position="148"/>
        <end position="167"/>
    </location>
</feature>
<dbReference type="AlphaFoldDB" id="A0A0C4E7A3"/>
<evidence type="ECO:0008006" key="18">
    <source>
        <dbReference type="Google" id="ProtNLM"/>
    </source>
</evidence>
<dbReference type="VEuPathDB" id="FungiDB:MAPG_08407"/>
<evidence type="ECO:0000313" key="16">
    <source>
        <dbReference type="EnsemblFungi" id="MAPG_08407T0"/>
    </source>
</evidence>
<sequence>MAPATVRRAPYKDFLQPALHRRFSTAATIILAVAYGQSILLSDWSSWLWSWFPLGPAGFRAVVLFFCGLFILVLRIGQYHIGLRTSNSGLQTFVTNALSSRTIWAVLAYVSSAWLFSQVYMWSASPSANLSWITYFNGDRARLNEKTIFFFVHFLVLGLTQGVLHVAGDRDRITLGTVKPRSDGVKEWAALWAAIPSIIIDSGPTSLAILFFTGALYFTVIRSFAWTVALVTFRPFYSLPKYNILPISSPITFTLVAQCMILSALLNIMWGVANVAFSIFLVKEPIKNGKPLTSDAKDPNGSLLNGLKSKKLPIKCFAMWELAFIACDYEDRRKVIYEDFERKDGPMWSQVYAACVEVVKDLESRIDNYGKTPEPVKPPAQSEAAETARQLSQKSLKTNPFAEPTAARRGVVGEMGKSVTKYVGKVATDPSQPSRLSPIGKAAGEARLRLREMKKQIADADSSSASSPVQSRARALLASPLGWPFRQEYRRRLTAAVLGGPYAEPSLYINAATALSQLAVHSLQEDKYGNVQRDVAHIVRTLTAATSKLDAFKKSFPLHWTDVHKDRSSPEVDMVLEALRDGLSDVVLKFERYSRDLRLTMADMRLAREAIGVQPVEETAVASSRASPEMQQVR</sequence>
<keyword evidence="17" id="KW-1185">Reference proteome</keyword>
<proteinExistence type="inferred from homology"/>
<evidence type="ECO:0000313" key="17">
    <source>
        <dbReference type="Proteomes" id="UP000011715"/>
    </source>
</evidence>
<dbReference type="GO" id="GO:0070631">
    <property type="term" value="P:spindle pole body localization"/>
    <property type="evidence" value="ECO:0007669"/>
    <property type="project" value="TreeGrafter"/>
</dbReference>
<evidence type="ECO:0000256" key="13">
    <source>
        <dbReference type="SAM" id="MobiDB-lite"/>
    </source>
</evidence>
<dbReference type="OMA" id="WQTANLF"/>
<dbReference type="GO" id="GO:0031965">
    <property type="term" value="C:nuclear membrane"/>
    <property type="evidence" value="ECO:0007669"/>
    <property type="project" value="UniProtKB-SubCell"/>
</dbReference>
<dbReference type="InterPro" id="IPR019049">
    <property type="entry name" value="Nucleoporin_prot_Ndc1/Nup"/>
</dbReference>
<evidence type="ECO:0000256" key="7">
    <source>
        <dbReference type="ARBA" id="ARBA00022927"/>
    </source>
</evidence>
<keyword evidence="11 14" id="KW-0472">Membrane</keyword>
<keyword evidence="8 14" id="KW-1133">Transmembrane helix</keyword>
<evidence type="ECO:0000256" key="1">
    <source>
        <dbReference type="ARBA" id="ARBA00004232"/>
    </source>
</evidence>
<dbReference type="OrthoDB" id="67850at2759"/>
<keyword evidence="4" id="KW-0813">Transport</keyword>
<dbReference type="PANTHER" id="PTHR13269">
    <property type="entry name" value="NUCLEOPORIN NDC1"/>
    <property type="match status" value="1"/>
</dbReference>
<evidence type="ECO:0000256" key="6">
    <source>
        <dbReference type="ARBA" id="ARBA00022816"/>
    </source>
</evidence>
<feature type="transmembrane region" description="Helical" evidence="14">
    <location>
        <begin position="21"/>
        <end position="41"/>
    </location>
</feature>
<reference evidence="15" key="3">
    <citation type="submission" date="2011-03" db="EMBL/GenBank/DDBJ databases">
        <title>Annotation of Magnaporthe poae ATCC 64411.</title>
        <authorList>
            <person name="Ma L.-J."/>
            <person name="Dead R."/>
            <person name="Young S.K."/>
            <person name="Zeng Q."/>
            <person name="Gargeya S."/>
            <person name="Fitzgerald M."/>
            <person name="Haas B."/>
            <person name="Abouelleil A."/>
            <person name="Alvarado L."/>
            <person name="Arachchi H.M."/>
            <person name="Berlin A."/>
            <person name="Brown A."/>
            <person name="Chapman S.B."/>
            <person name="Chen Z."/>
            <person name="Dunbar C."/>
            <person name="Freedman E."/>
            <person name="Gearin G."/>
            <person name="Gellesch M."/>
            <person name="Goldberg J."/>
            <person name="Griggs A."/>
            <person name="Gujja S."/>
            <person name="Heiman D."/>
            <person name="Howarth C."/>
            <person name="Larson L."/>
            <person name="Lui A."/>
            <person name="MacDonald P.J.P."/>
            <person name="Mehta T."/>
            <person name="Montmayeur A."/>
            <person name="Murphy C."/>
            <person name="Neiman D."/>
            <person name="Pearson M."/>
            <person name="Priest M."/>
            <person name="Roberts A."/>
            <person name="Saif S."/>
            <person name="Shea T."/>
            <person name="Shenoy N."/>
            <person name="Sisk P."/>
            <person name="Stolte C."/>
            <person name="Sykes S."/>
            <person name="Yandava C."/>
            <person name="Wortman J."/>
            <person name="Nusbaum C."/>
            <person name="Birren B."/>
        </authorList>
    </citation>
    <scope>NUCLEOTIDE SEQUENCE</scope>
    <source>
        <strain evidence="15">ATCC 64411</strain>
    </source>
</reference>
<name>A0A0C4E7A3_MAGP6</name>
<dbReference type="EnsemblFungi" id="MAPG_08407T0">
    <property type="protein sequence ID" value="MAPG_08407T0"/>
    <property type="gene ID" value="MAPG_08407"/>
</dbReference>
<feature type="transmembrane region" description="Helical" evidence="14">
    <location>
        <begin position="253"/>
        <end position="282"/>
    </location>
</feature>
<dbReference type="GO" id="GO:0106166">
    <property type="term" value="F:spindle pole body-nuclear membrane anchor activity"/>
    <property type="evidence" value="ECO:0007669"/>
    <property type="project" value="TreeGrafter"/>
</dbReference>
<dbReference type="EMBL" id="ADBL01002030">
    <property type="status" value="NOT_ANNOTATED_CDS"/>
    <property type="molecule type" value="Genomic_DNA"/>
</dbReference>
<feature type="transmembrane region" description="Helical" evidence="14">
    <location>
        <begin position="188"/>
        <end position="209"/>
    </location>
</feature>
<dbReference type="GO" id="GO:0005816">
    <property type="term" value="C:spindle pole body"/>
    <property type="evidence" value="ECO:0007669"/>
    <property type="project" value="TreeGrafter"/>
</dbReference>
<dbReference type="Proteomes" id="UP000011715">
    <property type="component" value="Unassembled WGS sequence"/>
</dbReference>
<feature type="region of interest" description="Disordered" evidence="13">
    <location>
        <begin position="369"/>
        <end position="396"/>
    </location>
</feature>
<evidence type="ECO:0000256" key="11">
    <source>
        <dbReference type="ARBA" id="ARBA00023136"/>
    </source>
</evidence>
<evidence type="ECO:0000256" key="2">
    <source>
        <dbReference type="ARBA" id="ARBA00004567"/>
    </source>
</evidence>
<dbReference type="EMBL" id="GL876973">
    <property type="protein sequence ID" value="KLU89436.1"/>
    <property type="molecule type" value="Genomic_DNA"/>
</dbReference>
<dbReference type="GO" id="GO:0015031">
    <property type="term" value="P:protein transport"/>
    <property type="evidence" value="ECO:0007669"/>
    <property type="project" value="UniProtKB-KW"/>
</dbReference>
<comment type="similarity">
    <text evidence="3">Belongs to the NDC1 family.</text>
</comment>
<feature type="transmembrane region" description="Helical" evidence="14">
    <location>
        <begin position="102"/>
        <end position="122"/>
    </location>
</feature>
<dbReference type="PANTHER" id="PTHR13269:SF6">
    <property type="entry name" value="NUCLEOPORIN NDC1"/>
    <property type="match status" value="1"/>
</dbReference>
<evidence type="ECO:0000256" key="14">
    <source>
        <dbReference type="SAM" id="Phobius"/>
    </source>
</evidence>
<evidence type="ECO:0000256" key="12">
    <source>
        <dbReference type="ARBA" id="ARBA00023242"/>
    </source>
</evidence>
<evidence type="ECO:0000256" key="10">
    <source>
        <dbReference type="ARBA" id="ARBA00023132"/>
    </source>
</evidence>
<reference evidence="16" key="4">
    <citation type="journal article" date="2015" name="G3 (Bethesda)">
        <title>Genome sequences of three phytopathogenic species of the Magnaporthaceae family of fungi.</title>
        <authorList>
            <person name="Okagaki L.H."/>
            <person name="Nunes C.C."/>
            <person name="Sailsbery J."/>
            <person name="Clay B."/>
            <person name="Brown D."/>
            <person name="John T."/>
            <person name="Oh Y."/>
            <person name="Young N."/>
            <person name="Fitzgerald M."/>
            <person name="Haas B.J."/>
            <person name="Zeng Q."/>
            <person name="Young S."/>
            <person name="Adiconis X."/>
            <person name="Fan L."/>
            <person name="Levin J.Z."/>
            <person name="Mitchell T.K."/>
            <person name="Okubara P.A."/>
            <person name="Farman M.L."/>
            <person name="Kohn L.M."/>
            <person name="Birren B."/>
            <person name="Ma L.-J."/>
            <person name="Dean R.A."/>
        </authorList>
    </citation>
    <scope>NUCLEOTIDE SEQUENCE</scope>
    <source>
        <strain evidence="16">ATCC 64411 / 73-15</strain>
    </source>
</reference>
<keyword evidence="9" id="KW-0811">Translocation</keyword>
<organism evidence="16 17">
    <name type="scientific">Magnaporthiopsis poae (strain ATCC 64411 / 73-15)</name>
    <name type="common">Kentucky bluegrass fungus</name>
    <name type="synonym">Magnaporthe poae</name>
    <dbReference type="NCBI Taxonomy" id="644358"/>
    <lineage>
        <taxon>Eukaryota</taxon>
        <taxon>Fungi</taxon>
        <taxon>Dikarya</taxon>
        <taxon>Ascomycota</taxon>
        <taxon>Pezizomycotina</taxon>
        <taxon>Sordariomycetes</taxon>
        <taxon>Sordariomycetidae</taxon>
        <taxon>Magnaporthales</taxon>
        <taxon>Magnaporthaceae</taxon>
        <taxon>Magnaporthiopsis</taxon>
    </lineage>
</organism>
<evidence type="ECO:0000256" key="8">
    <source>
        <dbReference type="ARBA" id="ARBA00022989"/>
    </source>
</evidence>
<dbReference type="GO" id="GO:0051028">
    <property type="term" value="P:mRNA transport"/>
    <property type="evidence" value="ECO:0007669"/>
    <property type="project" value="UniProtKB-KW"/>
</dbReference>
<keyword evidence="10" id="KW-0906">Nuclear pore complex</keyword>
<feature type="transmembrane region" description="Helical" evidence="14">
    <location>
        <begin position="215"/>
        <end position="233"/>
    </location>
</feature>
<evidence type="ECO:0000313" key="15">
    <source>
        <dbReference type="EMBL" id="KLU89436.1"/>
    </source>
</evidence>
<keyword evidence="12" id="KW-0539">Nucleus</keyword>
<evidence type="ECO:0000256" key="3">
    <source>
        <dbReference type="ARBA" id="ARBA00005760"/>
    </source>
</evidence>
<dbReference type="STRING" id="644358.A0A0C4E7A3"/>
<feature type="transmembrane region" description="Helical" evidence="14">
    <location>
        <begin position="61"/>
        <end position="81"/>
    </location>
</feature>
<evidence type="ECO:0000256" key="9">
    <source>
        <dbReference type="ARBA" id="ARBA00023010"/>
    </source>
</evidence>
<comment type="subcellular location">
    <subcellularLocation>
        <location evidence="1">Nucleus membrane</location>
        <topology evidence="1">Multi-pass membrane protein</topology>
    </subcellularLocation>
    <subcellularLocation>
        <location evidence="2">Nucleus</location>
        <location evidence="2">Nuclear pore complex</location>
    </subcellularLocation>
</comment>
<dbReference type="GO" id="GO:0070762">
    <property type="term" value="C:nuclear pore transmembrane ring"/>
    <property type="evidence" value="ECO:0007669"/>
    <property type="project" value="TreeGrafter"/>
</dbReference>
<dbReference type="Pfam" id="PF09531">
    <property type="entry name" value="Ndc1_Nup"/>
    <property type="match status" value="1"/>
</dbReference>